<accession>A0ABU8UVK7</accession>
<sequence length="222" mass="24741">MYERDQITSVGGLPITGGDLEAFVRSFQQREFDEAQPRIGTPVSPAEQQPVQEALPIEGDDVAQTAVAGAQAAADTRRARVNATIDDPQQDESPAAQPTALTTVDRYYLAWTNFQTEHGEEPKAEQLSAYLAGRGMKGRGGKPVSPSTLRRYLLPFRVYTLWAEQRVRTANPPLEVIAQECTSRGVTAQHNRPLTTDYIADQVDDFERRWHALTRHHMAARQ</sequence>
<dbReference type="Proteomes" id="UP001376459">
    <property type="component" value="Unassembled WGS sequence"/>
</dbReference>
<gene>
    <name evidence="1" type="ORF">WKI71_44970</name>
</gene>
<keyword evidence="2" id="KW-1185">Reference proteome</keyword>
<organism evidence="1 2">
    <name type="scientific">Streptomyces machairae</name>
    <dbReference type="NCBI Taxonomy" id="3134109"/>
    <lineage>
        <taxon>Bacteria</taxon>
        <taxon>Bacillati</taxon>
        <taxon>Actinomycetota</taxon>
        <taxon>Actinomycetes</taxon>
        <taxon>Kitasatosporales</taxon>
        <taxon>Streptomycetaceae</taxon>
        <taxon>Streptomyces</taxon>
    </lineage>
</organism>
<evidence type="ECO:0000313" key="1">
    <source>
        <dbReference type="EMBL" id="MEJ8672951.1"/>
    </source>
</evidence>
<proteinExistence type="predicted"/>
<comment type="caution">
    <text evidence="1">The sequence shown here is derived from an EMBL/GenBank/DDBJ whole genome shotgun (WGS) entry which is preliminary data.</text>
</comment>
<dbReference type="EMBL" id="JBBKAK010000001">
    <property type="protein sequence ID" value="MEJ8672951.1"/>
    <property type="molecule type" value="Genomic_DNA"/>
</dbReference>
<name>A0ABU8UVK7_9ACTN</name>
<evidence type="ECO:0000313" key="2">
    <source>
        <dbReference type="Proteomes" id="UP001376459"/>
    </source>
</evidence>
<protein>
    <submittedName>
        <fullName evidence="1">Uncharacterized protein</fullName>
    </submittedName>
</protein>
<reference evidence="1 2" key="1">
    <citation type="submission" date="2024-03" db="EMBL/GenBank/DDBJ databases">
        <title>Novel Streptomyces species of biotechnological and ecological value are a feature of Machair soil.</title>
        <authorList>
            <person name="Prole J.R."/>
            <person name="Goodfellow M."/>
            <person name="Allenby N."/>
            <person name="Ward A.C."/>
        </authorList>
    </citation>
    <scope>NUCLEOTIDE SEQUENCE [LARGE SCALE GENOMIC DNA]</scope>
    <source>
        <strain evidence="1 2">MS1.AVA.1</strain>
    </source>
</reference>